<dbReference type="InterPro" id="IPR027356">
    <property type="entry name" value="NPH3_dom"/>
</dbReference>
<keyword evidence="5" id="KW-1185">Reference proteome</keyword>
<keyword evidence="1" id="KW-0833">Ubl conjugation pathway</keyword>
<sequence length="100" mass="11423">MAHPTLSDMEKKKVCSLMDCEKLSREACAHAAQNDRLPVQTVVQVLFYQQQRLRDTMGGDGLIAVEPSTTITTAHHHHQQAIIHELSWLIKENQDMKFEL</sequence>
<dbReference type="InterPro" id="IPR043454">
    <property type="entry name" value="NPH3/RPT2-like"/>
</dbReference>
<feature type="domain" description="NPH3" evidence="3">
    <location>
        <begin position="1"/>
        <end position="52"/>
    </location>
</feature>
<evidence type="ECO:0000259" key="3">
    <source>
        <dbReference type="PROSITE" id="PS51649"/>
    </source>
</evidence>
<accession>A0AA35VP70</accession>
<organism evidence="4 5">
    <name type="scientific">Lactuca saligna</name>
    <name type="common">Willowleaf lettuce</name>
    <dbReference type="NCBI Taxonomy" id="75948"/>
    <lineage>
        <taxon>Eukaryota</taxon>
        <taxon>Viridiplantae</taxon>
        <taxon>Streptophyta</taxon>
        <taxon>Embryophyta</taxon>
        <taxon>Tracheophyta</taxon>
        <taxon>Spermatophyta</taxon>
        <taxon>Magnoliopsida</taxon>
        <taxon>eudicotyledons</taxon>
        <taxon>Gunneridae</taxon>
        <taxon>Pentapetalae</taxon>
        <taxon>asterids</taxon>
        <taxon>campanulids</taxon>
        <taxon>Asterales</taxon>
        <taxon>Asteraceae</taxon>
        <taxon>Cichorioideae</taxon>
        <taxon>Cichorieae</taxon>
        <taxon>Lactucinae</taxon>
        <taxon>Lactuca</taxon>
    </lineage>
</organism>
<dbReference type="PANTHER" id="PTHR32370">
    <property type="entry name" value="OS12G0117600 PROTEIN"/>
    <property type="match status" value="1"/>
</dbReference>
<dbReference type="Proteomes" id="UP001177003">
    <property type="component" value="Chromosome 1"/>
</dbReference>
<dbReference type="PROSITE" id="PS51649">
    <property type="entry name" value="NPH3"/>
    <property type="match status" value="1"/>
</dbReference>
<protein>
    <recommendedName>
        <fullName evidence="3">NPH3 domain-containing protein</fullName>
    </recommendedName>
</protein>
<gene>
    <name evidence="4" type="ORF">LSALG_LOCUS7267</name>
</gene>
<evidence type="ECO:0000313" key="5">
    <source>
        <dbReference type="Proteomes" id="UP001177003"/>
    </source>
</evidence>
<evidence type="ECO:0000256" key="1">
    <source>
        <dbReference type="ARBA" id="ARBA00022786"/>
    </source>
</evidence>
<reference evidence="4" key="1">
    <citation type="submission" date="2023-04" db="EMBL/GenBank/DDBJ databases">
        <authorList>
            <person name="Vijverberg K."/>
            <person name="Xiong W."/>
            <person name="Schranz E."/>
        </authorList>
    </citation>
    <scope>NUCLEOTIDE SEQUENCE</scope>
</reference>
<dbReference type="Pfam" id="PF03000">
    <property type="entry name" value="NPH3"/>
    <property type="match status" value="1"/>
</dbReference>
<evidence type="ECO:0000256" key="2">
    <source>
        <dbReference type="PROSITE-ProRule" id="PRU00982"/>
    </source>
</evidence>
<dbReference type="AlphaFoldDB" id="A0AA35VP70"/>
<dbReference type="EMBL" id="OX465077">
    <property type="protein sequence ID" value="CAI9266737.1"/>
    <property type="molecule type" value="Genomic_DNA"/>
</dbReference>
<evidence type="ECO:0000313" key="4">
    <source>
        <dbReference type="EMBL" id="CAI9266737.1"/>
    </source>
</evidence>
<comment type="similarity">
    <text evidence="2">Belongs to the NPH3 family.</text>
</comment>
<proteinExistence type="inferred from homology"/>
<name>A0AA35VP70_LACSI</name>